<evidence type="ECO:0000259" key="6">
    <source>
        <dbReference type="Pfam" id="PF01764"/>
    </source>
</evidence>
<dbReference type="AlphaFoldDB" id="A0A084ASD6"/>
<protein>
    <recommendedName>
        <fullName evidence="6">Fungal lipase-type domain-containing protein</fullName>
    </recommendedName>
</protein>
<comment type="similarity">
    <text evidence="1">Belongs to the AB hydrolase superfamily. Lipase family. Class 3 subfamily.</text>
</comment>
<dbReference type="HOGENOM" id="CLU_039544_0_0_1"/>
<dbReference type="InterPro" id="IPR051218">
    <property type="entry name" value="Sec_MonoDiacylglyc_Lipase"/>
</dbReference>
<feature type="compositionally biased region" description="Basic and acidic residues" evidence="4">
    <location>
        <begin position="463"/>
        <end position="473"/>
    </location>
</feature>
<comment type="catalytic activity">
    <reaction evidence="2">
        <text>a diacylglycerol + H2O = a monoacylglycerol + a fatty acid + H(+)</text>
        <dbReference type="Rhea" id="RHEA:32731"/>
        <dbReference type="ChEBI" id="CHEBI:15377"/>
        <dbReference type="ChEBI" id="CHEBI:15378"/>
        <dbReference type="ChEBI" id="CHEBI:17408"/>
        <dbReference type="ChEBI" id="CHEBI:18035"/>
        <dbReference type="ChEBI" id="CHEBI:28868"/>
    </reaction>
</comment>
<dbReference type="InterPro" id="IPR029058">
    <property type="entry name" value="AB_hydrolase_fold"/>
</dbReference>
<dbReference type="SUPFAM" id="SSF53474">
    <property type="entry name" value="alpha/beta-Hydrolases"/>
    <property type="match status" value="1"/>
</dbReference>
<name>A0A084ASD6_STACB</name>
<feature type="region of interest" description="Disordered" evidence="4">
    <location>
        <begin position="460"/>
        <end position="482"/>
    </location>
</feature>
<dbReference type="Proteomes" id="UP000028045">
    <property type="component" value="Unassembled WGS sequence"/>
</dbReference>
<feature type="transmembrane region" description="Helical" evidence="5">
    <location>
        <begin position="421"/>
        <end position="449"/>
    </location>
</feature>
<proteinExistence type="inferred from homology"/>
<dbReference type="OrthoDB" id="426718at2759"/>
<evidence type="ECO:0000256" key="1">
    <source>
        <dbReference type="ARBA" id="ARBA00043996"/>
    </source>
</evidence>
<organism evidence="7 8">
    <name type="scientific">Stachybotrys chartarum (strain CBS 109288 / IBT 7711)</name>
    <name type="common">Toxic black mold</name>
    <name type="synonym">Stilbospora chartarum</name>
    <dbReference type="NCBI Taxonomy" id="1280523"/>
    <lineage>
        <taxon>Eukaryota</taxon>
        <taxon>Fungi</taxon>
        <taxon>Dikarya</taxon>
        <taxon>Ascomycota</taxon>
        <taxon>Pezizomycotina</taxon>
        <taxon>Sordariomycetes</taxon>
        <taxon>Hypocreomycetidae</taxon>
        <taxon>Hypocreales</taxon>
        <taxon>Stachybotryaceae</taxon>
        <taxon>Stachybotrys</taxon>
    </lineage>
</organism>
<dbReference type="PANTHER" id="PTHR45856">
    <property type="entry name" value="ALPHA/BETA-HYDROLASES SUPERFAMILY PROTEIN"/>
    <property type="match status" value="1"/>
</dbReference>
<reference evidence="7 8" key="1">
    <citation type="journal article" date="2014" name="BMC Genomics">
        <title>Comparative genome sequencing reveals chemotype-specific gene clusters in the toxigenic black mold Stachybotrys.</title>
        <authorList>
            <person name="Semeiks J."/>
            <person name="Borek D."/>
            <person name="Otwinowski Z."/>
            <person name="Grishin N.V."/>
        </authorList>
    </citation>
    <scope>NUCLEOTIDE SEQUENCE [LARGE SCALE GENOMIC DNA]</scope>
    <source>
        <strain evidence="8">CBS 109288 / IBT 7711</strain>
    </source>
</reference>
<feature type="compositionally biased region" description="Basic and acidic residues" evidence="4">
    <location>
        <begin position="509"/>
        <end position="523"/>
    </location>
</feature>
<dbReference type="GO" id="GO:0006629">
    <property type="term" value="P:lipid metabolic process"/>
    <property type="evidence" value="ECO:0007669"/>
    <property type="project" value="InterPro"/>
</dbReference>
<comment type="catalytic activity">
    <reaction evidence="3">
        <text>a monoacylglycerol + H2O = glycerol + a fatty acid + H(+)</text>
        <dbReference type="Rhea" id="RHEA:15245"/>
        <dbReference type="ChEBI" id="CHEBI:15377"/>
        <dbReference type="ChEBI" id="CHEBI:15378"/>
        <dbReference type="ChEBI" id="CHEBI:17408"/>
        <dbReference type="ChEBI" id="CHEBI:17754"/>
        <dbReference type="ChEBI" id="CHEBI:28868"/>
    </reaction>
</comment>
<evidence type="ECO:0000256" key="4">
    <source>
        <dbReference type="SAM" id="MobiDB-lite"/>
    </source>
</evidence>
<sequence>MANQSAVANAQTQCNGEAARQSRLLLCARLADYAYVSGKPGVSGDELSAKWPQGYRIVNPSTIFTRSWYQESEHQHRFFKSHAYVCQLKNEDKSDNVNRIVVGFRGTWLHKNTSPGRANGNGGVARAGVLSRLSNFFLDVFGPSNYGLSDLYYDATLIRVPYRTGVVWKWYAYWGSLVLEGSNWARDYLAWPRQVAAGLIYRPDGYVNTELRYPLVHLGFWALWASPEGFAGYDRYGHLWKDQKSNGSQEHQTPREPVREGALQSVLQRLQESDESQKTEILVVGHSLGGAVSCFAALDIVAELRDKDKYRNVKVFHATFGAPPVGTTRFAEFFRNKMQGHESFAVFHERDIIAKCFAWCGSIPAVRCLGWWSNWSRAGEERIIRKPGIQASHASQRENGLSWRALLRASMTTDGLKSCGILVGTLLFLGFSSLTTPLSILITPVCWLVDWKYYSKQKNPPSHWEDTESEDHGNTQALSEDPNLKHVALEYHSLEKYIELLEGPDPFGDPEHESNGPSEVEQK</sequence>
<keyword evidence="5" id="KW-0472">Membrane</keyword>
<evidence type="ECO:0000256" key="3">
    <source>
        <dbReference type="ARBA" id="ARBA00048461"/>
    </source>
</evidence>
<accession>A0A084ASD6</accession>
<dbReference type="EMBL" id="KL648585">
    <property type="protein sequence ID" value="KEY68215.1"/>
    <property type="molecule type" value="Genomic_DNA"/>
</dbReference>
<keyword evidence="8" id="KW-1185">Reference proteome</keyword>
<keyword evidence="5" id="KW-0812">Transmembrane</keyword>
<keyword evidence="5" id="KW-1133">Transmembrane helix</keyword>
<evidence type="ECO:0000256" key="2">
    <source>
        <dbReference type="ARBA" id="ARBA00047591"/>
    </source>
</evidence>
<evidence type="ECO:0000313" key="7">
    <source>
        <dbReference type="EMBL" id="KEY68215.1"/>
    </source>
</evidence>
<feature type="region of interest" description="Disordered" evidence="4">
    <location>
        <begin position="501"/>
        <end position="523"/>
    </location>
</feature>
<feature type="domain" description="Fungal lipase-type" evidence="6">
    <location>
        <begin position="215"/>
        <end position="357"/>
    </location>
</feature>
<gene>
    <name evidence="7" type="ORF">S7711_10893</name>
</gene>
<dbReference type="PANTHER" id="PTHR45856:SF11">
    <property type="entry name" value="FUNGAL LIPASE-LIKE DOMAIN-CONTAINING PROTEIN"/>
    <property type="match status" value="1"/>
</dbReference>
<dbReference type="InterPro" id="IPR002921">
    <property type="entry name" value="Fungal_lipase-type"/>
</dbReference>
<dbReference type="Gene3D" id="3.40.50.1820">
    <property type="entry name" value="alpha/beta hydrolase"/>
    <property type="match status" value="1"/>
</dbReference>
<dbReference type="Pfam" id="PF01764">
    <property type="entry name" value="Lipase_3"/>
    <property type="match status" value="1"/>
</dbReference>
<evidence type="ECO:0000313" key="8">
    <source>
        <dbReference type="Proteomes" id="UP000028045"/>
    </source>
</evidence>
<evidence type="ECO:0000256" key="5">
    <source>
        <dbReference type="SAM" id="Phobius"/>
    </source>
</evidence>